<name>A0ABS7TMV1_9BACT</name>
<evidence type="ECO:0000256" key="1">
    <source>
        <dbReference type="SAM" id="MobiDB-lite"/>
    </source>
</evidence>
<feature type="transmembrane region" description="Helical" evidence="2">
    <location>
        <begin position="132"/>
        <end position="155"/>
    </location>
</feature>
<proteinExistence type="predicted"/>
<protein>
    <submittedName>
        <fullName evidence="3">Uncharacterized protein</fullName>
    </submittedName>
</protein>
<accession>A0ABS7TMV1</accession>
<keyword evidence="2" id="KW-0812">Transmembrane</keyword>
<dbReference type="Proteomes" id="UP001139031">
    <property type="component" value="Unassembled WGS sequence"/>
</dbReference>
<evidence type="ECO:0000313" key="4">
    <source>
        <dbReference type="Proteomes" id="UP001139031"/>
    </source>
</evidence>
<keyword evidence="4" id="KW-1185">Reference proteome</keyword>
<keyword evidence="2" id="KW-0472">Membrane</keyword>
<evidence type="ECO:0000256" key="2">
    <source>
        <dbReference type="SAM" id="Phobius"/>
    </source>
</evidence>
<feature type="region of interest" description="Disordered" evidence="1">
    <location>
        <begin position="67"/>
        <end position="88"/>
    </location>
</feature>
<comment type="caution">
    <text evidence="3">The sequence shown here is derived from an EMBL/GenBank/DDBJ whole genome shotgun (WGS) entry which is preliminary data.</text>
</comment>
<dbReference type="EMBL" id="JAIRAU010000007">
    <property type="protein sequence ID" value="MBZ5709542.1"/>
    <property type="molecule type" value="Genomic_DNA"/>
</dbReference>
<feature type="transmembrane region" description="Helical" evidence="2">
    <location>
        <begin position="108"/>
        <end position="126"/>
    </location>
</feature>
<keyword evidence="2" id="KW-1133">Transmembrane helix</keyword>
<feature type="compositionally biased region" description="Basic and acidic residues" evidence="1">
    <location>
        <begin position="67"/>
        <end position="80"/>
    </location>
</feature>
<sequence>MAYLSVLLALGVQAASVPEGPQPQAVAAAGGEDEGVRLARYFEAERQYADRVGRALGQDMRGHWADYQDDQKDRAEARAEGDDDEDSEVQSFAQYLDDKYRRRMKPGGILLGVGFAPLGFGLYIGLTLGEGYGVGLTMAGIGGAVIVTGAVLLGVRGAQLRRLREVQAGLAASGPGARLRWRGVAPLHDPQLRTYGASVGFAF</sequence>
<organism evidence="3 4">
    <name type="scientific">Nannocystis pusilla</name>
    <dbReference type="NCBI Taxonomy" id="889268"/>
    <lineage>
        <taxon>Bacteria</taxon>
        <taxon>Pseudomonadati</taxon>
        <taxon>Myxococcota</taxon>
        <taxon>Polyangia</taxon>
        <taxon>Nannocystales</taxon>
        <taxon>Nannocystaceae</taxon>
        <taxon>Nannocystis</taxon>
    </lineage>
</organism>
<evidence type="ECO:0000313" key="3">
    <source>
        <dbReference type="EMBL" id="MBZ5709542.1"/>
    </source>
</evidence>
<gene>
    <name evidence="3" type="ORF">K7C98_09745</name>
</gene>
<dbReference type="RefSeq" id="WP_224191320.1">
    <property type="nucleotide sequence ID" value="NZ_JAIRAU010000007.1"/>
</dbReference>
<reference evidence="3" key="1">
    <citation type="submission" date="2021-08" db="EMBL/GenBank/DDBJ databases">
        <authorList>
            <person name="Stevens D.C."/>
        </authorList>
    </citation>
    <scope>NUCLEOTIDE SEQUENCE</scope>
    <source>
        <strain evidence="3">DSM 53165</strain>
    </source>
</reference>